<feature type="domain" description="HAMP" evidence="7">
    <location>
        <begin position="188"/>
        <end position="240"/>
    </location>
</feature>
<dbReference type="Pfam" id="PF00015">
    <property type="entry name" value="MCPsignal"/>
    <property type="match status" value="1"/>
</dbReference>
<dbReference type="AlphaFoldDB" id="A0A2R5F976"/>
<evidence type="ECO:0000256" key="1">
    <source>
        <dbReference type="ARBA" id="ARBA00004370"/>
    </source>
</evidence>
<reference evidence="8 9" key="1">
    <citation type="journal article" date="2018" name="Environ. Microbiol.">
        <title>Isolation and genomic characterization of Novimethylophilus kurashikiensis gen. nov. sp. nov., a new lanthanide-dependent methylotrophic species of Methylophilaceae.</title>
        <authorList>
            <person name="Lv H."/>
            <person name="Sahin N."/>
            <person name="Tani A."/>
        </authorList>
    </citation>
    <scope>NUCLEOTIDE SEQUENCE [LARGE SCALE GENOMIC DNA]</scope>
    <source>
        <strain evidence="8 9">La2-4</strain>
    </source>
</reference>
<comment type="caution">
    <text evidence="8">The sequence shown here is derived from an EMBL/GenBank/DDBJ whole genome shotgun (WGS) entry which is preliminary data.</text>
</comment>
<feature type="domain" description="Methyl-accepting transducer" evidence="6">
    <location>
        <begin position="245"/>
        <end position="481"/>
    </location>
</feature>
<dbReference type="OrthoDB" id="5298972at2"/>
<evidence type="ECO:0000313" key="8">
    <source>
        <dbReference type="EMBL" id="GBG13231.1"/>
    </source>
</evidence>
<dbReference type="EMBL" id="BDOQ01000003">
    <property type="protein sequence ID" value="GBG13231.1"/>
    <property type="molecule type" value="Genomic_DNA"/>
</dbReference>
<dbReference type="Gene3D" id="1.10.287.950">
    <property type="entry name" value="Methyl-accepting chemotaxis protein"/>
    <property type="match status" value="1"/>
</dbReference>
<protein>
    <submittedName>
        <fullName evidence="8">Methyl-accepting chemotaxis protein</fullName>
    </submittedName>
</protein>
<keyword evidence="2 4" id="KW-0807">Transducer</keyword>
<feature type="transmembrane region" description="Helical" evidence="5">
    <location>
        <begin position="7"/>
        <end position="32"/>
    </location>
</feature>
<dbReference type="SMART" id="SM00304">
    <property type="entry name" value="HAMP"/>
    <property type="match status" value="1"/>
</dbReference>
<dbReference type="SMART" id="SM00283">
    <property type="entry name" value="MA"/>
    <property type="match status" value="1"/>
</dbReference>
<name>A0A2R5F976_9PROT</name>
<keyword evidence="5" id="KW-0472">Membrane</keyword>
<accession>A0A2R5F976</accession>
<evidence type="ECO:0000313" key="9">
    <source>
        <dbReference type="Proteomes" id="UP000245081"/>
    </source>
</evidence>
<keyword evidence="5" id="KW-0812">Transmembrane</keyword>
<proteinExistence type="inferred from homology"/>
<dbReference type="InterPro" id="IPR003660">
    <property type="entry name" value="HAMP_dom"/>
</dbReference>
<dbReference type="CDD" id="cd11386">
    <property type="entry name" value="MCP_signal"/>
    <property type="match status" value="1"/>
</dbReference>
<dbReference type="FunFam" id="1.10.287.950:FF:000001">
    <property type="entry name" value="Methyl-accepting chemotaxis sensory transducer"/>
    <property type="match status" value="1"/>
</dbReference>
<comment type="subcellular location">
    <subcellularLocation>
        <location evidence="1">Membrane</location>
    </subcellularLocation>
</comment>
<keyword evidence="9" id="KW-1185">Reference proteome</keyword>
<dbReference type="PANTHER" id="PTHR32089">
    <property type="entry name" value="METHYL-ACCEPTING CHEMOTAXIS PROTEIN MCPB"/>
    <property type="match status" value="1"/>
</dbReference>
<dbReference type="Proteomes" id="UP000245081">
    <property type="component" value="Unassembled WGS sequence"/>
</dbReference>
<evidence type="ECO:0000256" key="5">
    <source>
        <dbReference type="SAM" id="Phobius"/>
    </source>
</evidence>
<dbReference type="GO" id="GO:0016020">
    <property type="term" value="C:membrane"/>
    <property type="evidence" value="ECO:0007669"/>
    <property type="project" value="UniProtKB-SubCell"/>
</dbReference>
<keyword evidence="5" id="KW-1133">Transmembrane helix</keyword>
<dbReference type="CDD" id="cd06225">
    <property type="entry name" value="HAMP"/>
    <property type="match status" value="1"/>
</dbReference>
<dbReference type="Pfam" id="PF00672">
    <property type="entry name" value="HAMP"/>
    <property type="match status" value="1"/>
</dbReference>
<organism evidence="8 9">
    <name type="scientific">Novimethylophilus kurashikiensis</name>
    <dbReference type="NCBI Taxonomy" id="1825523"/>
    <lineage>
        <taxon>Bacteria</taxon>
        <taxon>Pseudomonadati</taxon>
        <taxon>Pseudomonadota</taxon>
        <taxon>Betaproteobacteria</taxon>
        <taxon>Nitrosomonadales</taxon>
        <taxon>Methylophilaceae</taxon>
        <taxon>Novimethylophilus</taxon>
    </lineage>
</organism>
<dbReference type="GO" id="GO:0006935">
    <property type="term" value="P:chemotaxis"/>
    <property type="evidence" value="ECO:0007669"/>
    <property type="project" value="UniProtKB-ARBA"/>
</dbReference>
<dbReference type="PANTHER" id="PTHR32089:SF112">
    <property type="entry name" value="LYSOZYME-LIKE PROTEIN-RELATED"/>
    <property type="match status" value="1"/>
</dbReference>
<evidence type="ECO:0000259" key="6">
    <source>
        <dbReference type="PROSITE" id="PS50111"/>
    </source>
</evidence>
<evidence type="ECO:0000256" key="2">
    <source>
        <dbReference type="ARBA" id="ARBA00023224"/>
    </source>
</evidence>
<dbReference type="RefSeq" id="WP_109014455.1">
    <property type="nucleotide sequence ID" value="NZ_BDOQ01000003.1"/>
</dbReference>
<dbReference type="SUPFAM" id="SSF58104">
    <property type="entry name" value="Methyl-accepting chemotaxis protein (MCP) signaling domain"/>
    <property type="match status" value="1"/>
</dbReference>
<dbReference type="GO" id="GO:0007165">
    <property type="term" value="P:signal transduction"/>
    <property type="evidence" value="ECO:0007669"/>
    <property type="project" value="UniProtKB-KW"/>
</dbReference>
<dbReference type="PROSITE" id="PS50111">
    <property type="entry name" value="CHEMOTAXIS_TRANSDUC_2"/>
    <property type="match status" value="1"/>
</dbReference>
<dbReference type="InterPro" id="IPR004089">
    <property type="entry name" value="MCPsignal_dom"/>
</dbReference>
<evidence type="ECO:0000256" key="3">
    <source>
        <dbReference type="ARBA" id="ARBA00029447"/>
    </source>
</evidence>
<evidence type="ECO:0000256" key="4">
    <source>
        <dbReference type="PROSITE-ProRule" id="PRU00284"/>
    </source>
</evidence>
<dbReference type="PROSITE" id="PS50885">
    <property type="entry name" value="HAMP"/>
    <property type="match status" value="1"/>
</dbReference>
<evidence type="ECO:0000259" key="7">
    <source>
        <dbReference type="PROSITE" id="PS50885"/>
    </source>
</evidence>
<sequence length="521" mass="56356">MKLQQQLRLLSAITVLPLAGVALLVSINLHLLRQQFDDYQDRQSISRSLLTIKAEALSMSRADPILPDTADKLAQIDQHIRTSLGQLPQPQAKPVLEHWSNYRKGFSDAIRIATENPEDALQIPDALYKSDLEPIIGLLDQTIADNHTLEASAKAAITSQVQRVLWVVLLPLLVSGVLIGVFQLRFNRSLRLRVEAFNLATQHLQQGDLGQRIPAQGDDEISQMARAINSFVARMEDVLRNASDTTAQTSGAANQVAEMATGVSASARVQAEKAQEVSVAIEAVGKIANDIAQSSGNASAETRRTRERIKAGKQTGEETIAMLRHLDGTVSELTQTMSELDAAMQRIGSVSNIIRDIAEQTNLLALNASIEAARAGEAGRGFAVVADEVRKLSERTATSTADITSAVQVVQQKTQATLGKIHIAQEEARRSAAQGEAIGGLMMEIDQAVEAVSTMMSEIAQATEQQAHAMGGIVLTIDTVARTSASGSTQIDATRHAMHELAERSSQLHDMVAFFRFSNLK</sequence>
<gene>
    <name evidence="8" type="primary">mcp</name>
    <name evidence="8" type="ORF">NMK_0775</name>
</gene>
<feature type="transmembrane region" description="Helical" evidence="5">
    <location>
        <begin position="164"/>
        <end position="184"/>
    </location>
</feature>
<comment type="similarity">
    <text evidence="3">Belongs to the methyl-accepting chemotaxis (MCP) protein family.</text>
</comment>